<dbReference type="GeneID" id="89932651"/>
<proteinExistence type="predicted"/>
<evidence type="ECO:0000313" key="3">
    <source>
        <dbReference type="Proteomes" id="UP001302812"/>
    </source>
</evidence>
<feature type="transmembrane region" description="Helical" evidence="1">
    <location>
        <begin position="41"/>
        <end position="57"/>
    </location>
</feature>
<organism evidence="2 3">
    <name type="scientific">Canariomyces notabilis</name>
    <dbReference type="NCBI Taxonomy" id="2074819"/>
    <lineage>
        <taxon>Eukaryota</taxon>
        <taxon>Fungi</taxon>
        <taxon>Dikarya</taxon>
        <taxon>Ascomycota</taxon>
        <taxon>Pezizomycotina</taxon>
        <taxon>Sordariomycetes</taxon>
        <taxon>Sordariomycetidae</taxon>
        <taxon>Sordariales</taxon>
        <taxon>Chaetomiaceae</taxon>
        <taxon>Canariomyces</taxon>
    </lineage>
</organism>
<gene>
    <name evidence="2" type="ORF">N656DRAFT_114903</name>
</gene>
<reference evidence="2" key="2">
    <citation type="submission" date="2023-05" db="EMBL/GenBank/DDBJ databases">
        <authorList>
            <consortium name="Lawrence Berkeley National Laboratory"/>
            <person name="Steindorff A."/>
            <person name="Hensen N."/>
            <person name="Bonometti L."/>
            <person name="Westerberg I."/>
            <person name="Brannstrom I.O."/>
            <person name="Guillou S."/>
            <person name="Cros-Aarteil S."/>
            <person name="Calhoun S."/>
            <person name="Haridas S."/>
            <person name="Kuo A."/>
            <person name="Mondo S."/>
            <person name="Pangilinan J."/>
            <person name="Riley R."/>
            <person name="Labutti K."/>
            <person name="Andreopoulos B."/>
            <person name="Lipzen A."/>
            <person name="Chen C."/>
            <person name="Yanf M."/>
            <person name="Daum C."/>
            <person name="Ng V."/>
            <person name="Clum A."/>
            <person name="Ohm R."/>
            <person name="Martin F."/>
            <person name="Silar P."/>
            <person name="Natvig D."/>
            <person name="Lalanne C."/>
            <person name="Gautier V."/>
            <person name="Ament-Velasquez S.L."/>
            <person name="Kruys A."/>
            <person name="Hutchinson M.I."/>
            <person name="Powell A.J."/>
            <person name="Barry K."/>
            <person name="Miller A.N."/>
            <person name="Grigoriev I.V."/>
            <person name="Debuchy R."/>
            <person name="Gladieux P."/>
            <person name="Thoren M.H."/>
            <person name="Johannesson H."/>
        </authorList>
    </citation>
    <scope>NUCLEOTIDE SEQUENCE</scope>
    <source>
        <strain evidence="2">CBS 508.74</strain>
    </source>
</reference>
<dbReference type="AlphaFoldDB" id="A0AAN6YSU1"/>
<dbReference type="RefSeq" id="XP_064669779.1">
    <property type="nucleotide sequence ID" value="XM_064808528.1"/>
</dbReference>
<name>A0AAN6YSU1_9PEZI</name>
<keyword evidence="1" id="KW-1133">Transmembrane helix</keyword>
<evidence type="ECO:0000313" key="2">
    <source>
        <dbReference type="EMBL" id="KAK4112209.1"/>
    </source>
</evidence>
<sequence length="120" mass="13217">MPSPVKSLSFDVFECVPVQPLVHMSNFGSKLSWHGWTSSDYILYPAIMFGAGCYAKSMQSCRQMARIASHLNYPGCSASGSLSVSNCVGKYRQQHCRVILSSLPEQLVSTREPPGPMSRQ</sequence>
<accession>A0AAN6YSU1</accession>
<keyword evidence="1" id="KW-0812">Transmembrane</keyword>
<keyword evidence="1" id="KW-0472">Membrane</keyword>
<dbReference type="Proteomes" id="UP001302812">
    <property type="component" value="Unassembled WGS sequence"/>
</dbReference>
<protein>
    <submittedName>
        <fullName evidence="2">Uncharacterized protein</fullName>
    </submittedName>
</protein>
<dbReference type="EMBL" id="MU853343">
    <property type="protein sequence ID" value="KAK4112209.1"/>
    <property type="molecule type" value="Genomic_DNA"/>
</dbReference>
<comment type="caution">
    <text evidence="2">The sequence shown here is derived from an EMBL/GenBank/DDBJ whole genome shotgun (WGS) entry which is preliminary data.</text>
</comment>
<reference evidence="2" key="1">
    <citation type="journal article" date="2023" name="Mol. Phylogenet. Evol.">
        <title>Genome-scale phylogeny and comparative genomics of the fungal order Sordariales.</title>
        <authorList>
            <person name="Hensen N."/>
            <person name="Bonometti L."/>
            <person name="Westerberg I."/>
            <person name="Brannstrom I.O."/>
            <person name="Guillou S."/>
            <person name="Cros-Aarteil S."/>
            <person name="Calhoun S."/>
            <person name="Haridas S."/>
            <person name="Kuo A."/>
            <person name="Mondo S."/>
            <person name="Pangilinan J."/>
            <person name="Riley R."/>
            <person name="LaButti K."/>
            <person name="Andreopoulos B."/>
            <person name="Lipzen A."/>
            <person name="Chen C."/>
            <person name="Yan M."/>
            <person name="Daum C."/>
            <person name="Ng V."/>
            <person name="Clum A."/>
            <person name="Steindorff A."/>
            <person name="Ohm R.A."/>
            <person name="Martin F."/>
            <person name="Silar P."/>
            <person name="Natvig D.O."/>
            <person name="Lalanne C."/>
            <person name="Gautier V."/>
            <person name="Ament-Velasquez S.L."/>
            <person name="Kruys A."/>
            <person name="Hutchinson M.I."/>
            <person name="Powell A.J."/>
            <person name="Barry K."/>
            <person name="Miller A.N."/>
            <person name="Grigoriev I.V."/>
            <person name="Debuchy R."/>
            <person name="Gladieux P."/>
            <person name="Hiltunen Thoren M."/>
            <person name="Johannesson H."/>
        </authorList>
    </citation>
    <scope>NUCLEOTIDE SEQUENCE</scope>
    <source>
        <strain evidence="2">CBS 508.74</strain>
    </source>
</reference>
<keyword evidence="3" id="KW-1185">Reference proteome</keyword>
<evidence type="ECO:0000256" key="1">
    <source>
        <dbReference type="SAM" id="Phobius"/>
    </source>
</evidence>